<dbReference type="InterPro" id="IPR003961">
    <property type="entry name" value="FN3_dom"/>
</dbReference>
<gene>
    <name evidence="3" type="ORF">BLX24_02710</name>
</gene>
<keyword evidence="1" id="KW-0732">Signal</keyword>
<dbReference type="SUPFAM" id="SSF49265">
    <property type="entry name" value="Fibronectin type III"/>
    <property type="match status" value="3"/>
</dbReference>
<reference evidence="3 4" key="1">
    <citation type="submission" date="2016-10" db="EMBL/GenBank/DDBJ databases">
        <title>Arsenicibacter rosenii gen. nov., sp. nov., an efficient arsenic-methylating bacterium isolated from an arsenic-contaminated paddy soil.</title>
        <authorList>
            <person name="Huang K."/>
        </authorList>
    </citation>
    <scope>NUCLEOTIDE SEQUENCE [LARGE SCALE GENOMIC DNA]</scope>
    <source>
        <strain evidence="3 4">SM-1</strain>
    </source>
</reference>
<dbReference type="Proteomes" id="UP000181790">
    <property type="component" value="Unassembled WGS sequence"/>
</dbReference>
<dbReference type="OrthoDB" id="678019at2"/>
<dbReference type="PANTHER" id="PTHR47135:SF1">
    <property type="entry name" value="FIBRONECTIN TYPE III DOMAIN-CONTAINING PROTEIN 7"/>
    <property type="match status" value="1"/>
</dbReference>
<organism evidence="3 4">
    <name type="scientific">Arsenicibacter rosenii</name>
    <dbReference type="NCBI Taxonomy" id="1750698"/>
    <lineage>
        <taxon>Bacteria</taxon>
        <taxon>Pseudomonadati</taxon>
        <taxon>Bacteroidota</taxon>
        <taxon>Cytophagia</taxon>
        <taxon>Cytophagales</taxon>
        <taxon>Spirosomataceae</taxon>
        <taxon>Arsenicibacter</taxon>
    </lineage>
</organism>
<name>A0A1S2VSW7_9BACT</name>
<feature type="domain" description="Fibronectin type-III" evidence="2">
    <location>
        <begin position="130"/>
        <end position="221"/>
    </location>
</feature>
<dbReference type="AlphaFoldDB" id="A0A1S2VSW7"/>
<dbReference type="InterPro" id="IPR036116">
    <property type="entry name" value="FN3_sf"/>
</dbReference>
<evidence type="ECO:0000256" key="1">
    <source>
        <dbReference type="SAM" id="SignalP"/>
    </source>
</evidence>
<dbReference type="EMBL" id="MORL01000001">
    <property type="protein sequence ID" value="OIN61008.1"/>
    <property type="molecule type" value="Genomic_DNA"/>
</dbReference>
<dbReference type="CDD" id="cd00063">
    <property type="entry name" value="FN3"/>
    <property type="match status" value="3"/>
</dbReference>
<comment type="caution">
    <text evidence="3">The sequence shown here is derived from an EMBL/GenBank/DDBJ whole genome shotgun (WGS) entry which is preliminary data.</text>
</comment>
<dbReference type="PROSITE" id="PS50853">
    <property type="entry name" value="FN3"/>
    <property type="match status" value="1"/>
</dbReference>
<evidence type="ECO:0000313" key="3">
    <source>
        <dbReference type="EMBL" id="OIN61008.1"/>
    </source>
</evidence>
<feature type="signal peptide" evidence="1">
    <location>
        <begin position="1"/>
        <end position="25"/>
    </location>
</feature>
<dbReference type="SMART" id="SM00060">
    <property type="entry name" value="FN3"/>
    <property type="match status" value="4"/>
</dbReference>
<dbReference type="RefSeq" id="WP_083421756.1">
    <property type="nucleotide sequence ID" value="NZ_MORL01000001.1"/>
</dbReference>
<keyword evidence="4" id="KW-1185">Reference proteome</keyword>
<accession>A0A1S2VSW7</accession>
<dbReference type="Pfam" id="PF00041">
    <property type="entry name" value="fn3"/>
    <property type="match status" value="1"/>
</dbReference>
<dbReference type="PANTHER" id="PTHR47135">
    <property type="entry name" value="FIBRONECTIN TYPE III DOMAIN-CONTAINING PROTEIN 7"/>
    <property type="match status" value="1"/>
</dbReference>
<dbReference type="InterPro" id="IPR013783">
    <property type="entry name" value="Ig-like_fold"/>
</dbReference>
<feature type="chain" id="PRO_5012797372" description="Fibronectin type-III domain-containing protein" evidence="1">
    <location>
        <begin position="26"/>
        <end position="676"/>
    </location>
</feature>
<sequence length="676" mass="76573">MKNHTPHLVCCLIFFLQIIHSSATASNDFLITTIDTAQCPKVASLFTLWRTPATAFLVWGSSGKDAAYECRWRETGTQEWNVRSDIKVANLIINNLKGGKQYEWQVRALCSGSVFGAYSDVMVFTAMCTPPQLPSLSWVKPDEAQLNWNISGEANTYNLRWRPSSVSLWNTITNITTNTYRLTGLTNKTLYQWQVQSVCEDGSLSDFSAVGSFYTACTPPLYSLIEAASPTSAYLAWPGLSGLTYKIDWRKAGETTWNSLTTLSNNSTLSNLQPETTYQYRLQSICTSEISSGFTAIQQFTTGCYFDTFAYTDNITSNAARIRWSAPLQGQRFQVRWRVQGTQDWIISEILRTNSFYLTNLANATTYEWQLRAICTDQSSTEYGRVNEFTTQCSIPCCTKNYNLNHASILRWESFELGANFRVRWREAGSLTWNLTDLQPGWYIQLNNLIDGHYYEWQVQTICRDGNESAFSPVTSFTFNSVDCDPQEPNNTPETATPVTSLTFTSPDVCLDNPLDQDWYKYSYLGQDYYILVSTWSNSANPANNTSKYRLYLNIAHDTLTIETQSVNSSQTDTYLFLYNADRRILLAENDDTNGPFSRIIYTLPEDCMRFYTIKSGSWNDPACWSCNQIPGQQHDVQILHRITVPANYTAQAAKVTYGNGGVLLFGAGAKLRVYK</sequence>
<dbReference type="Gene3D" id="2.60.40.10">
    <property type="entry name" value="Immunoglobulins"/>
    <property type="match status" value="4"/>
</dbReference>
<proteinExistence type="predicted"/>
<protein>
    <recommendedName>
        <fullName evidence="2">Fibronectin type-III domain-containing protein</fullName>
    </recommendedName>
</protein>
<evidence type="ECO:0000259" key="2">
    <source>
        <dbReference type="PROSITE" id="PS50853"/>
    </source>
</evidence>
<evidence type="ECO:0000313" key="4">
    <source>
        <dbReference type="Proteomes" id="UP000181790"/>
    </source>
</evidence>